<feature type="transmembrane region" description="Helical" evidence="2">
    <location>
        <begin position="692"/>
        <end position="714"/>
    </location>
</feature>
<keyword evidence="4" id="KW-1185">Reference proteome</keyword>
<reference evidence="3" key="1">
    <citation type="submission" date="2021-12" db="EMBL/GenBank/DDBJ databases">
        <title>Prjna785345.</title>
        <authorList>
            <person name="Rujirawat T."/>
            <person name="Krajaejun T."/>
        </authorList>
    </citation>
    <scope>NUCLEOTIDE SEQUENCE</scope>
    <source>
        <strain evidence="3">Pi057C3</strain>
    </source>
</reference>
<feature type="transmembrane region" description="Helical" evidence="2">
    <location>
        <begin position="652"/>
        <end position="671"/>
    </location>
</feature>
<feature type="compositionally biased region" description="Basic and acidic residues" evidence="1">
    <location>
        <begin position="1"/>
        <end position="20"/>
    </location>
</feature>
<keyword evidence="2" id="KW-1133">Transmembrane helix</keyword>
<gene>
    <name evidence="3" type="ORF">P43SY_007903</name>
</gene>
<protein>
    <recommendedName>
        <fullName evidence="5">Transmembrane protein</fullName>
    </recommendedName>
</protein>
<evidence type="ECO:0008006" key="5">
    <source>
        <dbReference type="Google" id="ProtNLM"/>
    </source>
</evidence>
<feature type="transmembrane region" description="Helical" evidence="2">
    <location>
        <begin position="136"/>
        <end position="156"/>
    </location>
</feature>
<feature type="transmembrane region" description="Helical" evidence="2">
    <location>
        <begin position="443"/>
        <end position="461"/>
    </location>
</feature>
<feature type="region of interest" description="Disordered" evidence="1">
    <location>
        <begin position="1"/>
        <end position="68"/>
    </location>
</feature>
<dbReference type="EMBL" id="JAKCXM010000131">
    <property type="protein sequence ID" value="KAJ0401334.1"/>
    <property type="molecule type" value="Genomic_DNA"/>
</dbReference>
<feature type="transmembrane region" description="Helical" evidence="2">
    <location>
        <begin position="108"/>
        <end position="124"/>
    </location>
</feature>
<feature type="transmembrane region" description="Helical" evidence="2">
    <location>
        <begin position="625"/>
        <end position="646"/>
    </location>
</feature>
<feature type="transmembrane region" description="Helical" evidence="2">
    <location>
        <begin position="400"/>
        <end position="423"/>
    </location>
</feature>
<evidence type="ECO:0000256" key="2">
    <source>
        <dbReference type="SAM" id="Phobius"/>
    </source>
</evidence>
<proteinExistence type="predicted"/>
<evidence type="ECO:0000313" key="4">
    <source>
        <dbReference type="Proteomes" id="UP001209570"/>
    </source>
</evidence>
<sequence length="837" mass="92645">MQQCHVDDAADGSPPRDDVSKLSSEQLSTSDGPPTPQLARIQPPPLLDSEQTAGAPPSAPRPTPVITPERRLRRAFRRHADLLVRCQWAASFVVIFHAVTFVSWPSQYLPSLGLLTGALGILACRQPLSILKMTSVLVFAVLLVLVMGGLWSAFAVSVSKIAEDDTGYITTGVFVFLGTGIHARGLRLAADVVRTSGVGEALKQVATDSLNTTFPRLQISTSILDRLSRRRGAATDGQEQEEIVEEQSDGVSAPNADWQLMIENGSLVSIQQPPANVHRHVNALLRRFDRLIALSYIVGVGFRTAAVFSDASLGCWFARLAFILQLPGALHVLAVLRIEIAQLIIRRYEFWFYFTVNTVATVCCGVYYGDSRISMLPTTWLELQIGTLLDAFIHKTRRIAVIAGLSAAFLVTHMTAITLGVVHAGQSHLIFSTRFRNVTVTEVYVNASGTLLILAIRVAYLRRTASQYRRRTSIRGMASTGTVQCIGLRCALQLSTDKMPTRAPSQRRKTSTIVRKSLDLVRGLRRKTRPLTTSPSTRYLQLRPMAIRQQLVATLVLVPAVSCWIGMRQWRQWLCHCLNVVGVSLTALSAIPAVATPSTALVSVACSTVYGLIQLCSYHPVLLRRWLLSFDFLFISLQLSTAHVAMADLFRWALAPTCAIFSSWLWMHAVLTIDLQTPVIRVRLGGGLTPRACIVILSLFVAVSLAFTLDVLYWQSGHWHDRCFFRLRITDRRVVELHVVPFLLGRLSTLTLWNLRAIYRIAQRSSDRDLVLIQGNVEYDARHLRDTQIKRAPRAPSAERPPPETAVIMGSLATVATCTWTKNNHSCAGRQELNQSG</sequence>
<organism evidence="3 4">
    <name type="scientific">Pythium insidiosum</name>
    <name type="common">Pythiosis disease agent</name>
    <dbReference type="NCBI Taxonomy" id="114742"/>
    <lineage>
        <taxon>Eukaryota</taxon>
        <taxon>Sar</taxon>
        <taxon>Stramenopiles</taxon>
        <taxon>Oomycota</taxon>
        <taxon>Peronosporomycetes</taxon>
        <taxon>Pythiales</taxon>
        <taxon>Pythiaceae</taxon>
        <taxon>Pythium</taxon>
    </lineage>
</organism>
<keyword evidence="2" id="KW-0472">Membrane</keyword>
<keyword evidence="2" id="KW-0812">Transmembrane</keyword>
<dbReference type="Proteomes" id="UP001209570">
    <property type="component" value="Unassembled WGS sequence"/>
</dbReference>
<evidence type="ECO:0000313" key="3">
    <source>
        <dbReference type="EMBL" id="KAJ0401334.1"/>
    </source>
</evidence>
<feature type="transmembrane region" description="Helical" evidence="2">
    <location>
        <begin position="590"/>
        <end position="613"/>
    </location>
</feature>
<feature type="transmembrane region" description="Helical" evidence="2">
    <location>
        <begin position="168"/>
        <end position="186"/>
    </location>
</feature>
<comment type="caution">
    <text evidence="3">The sequence shown here is derived from an EMBL/GenBank/DDBJ whole genome shotgun (WGS) entry which is preliminary data.</text>
</comment>
<feature type="transmembrane region" description="Helical" evidence="2">
    <location>
        <begin position="320"/>
        <end position="338"/>
    </location>
</feature>
<accession>A0AAD5Q746</accession>
<feature type="transmembrane region" description="Helical" evidence="2">
    <location>
        <begin position="82"/>
        <end position="102"/>
    </location>
</feature>
<name>A0AAD5Q746_PYTIN</name>
<feature type="transmembrane region" description="Helical" evidence="2">
    <location>
        <begin position="734"/>
        <end position="755"/>
    </location>
</feature>
<dbReference type="AlphaFoldDB" id="A0AAD5Q746"/>
<evidence type="ECO:0000256" key="1">
    <source>
        <dbReference type="SAM" id="MobiDB-lite"/>
    </source>
</evidence>
<feature type="compositionally biased region" description="Polar residues" evidence="1">
    <location>
        <begin position="21"/>
        <end position="32"/>
    </location>
</feature>
<feature type="transmembrane region" description="Helical" evidence="2">
    <location>
        <begin position="350"/>
        <end position="369"/>
    </location>
</feature>